<comment type="caution">
    <text evidence="3">The sequence shown here is derived from an EMBL/GenBank/DDBJ whole genome shotgun (WGS) entry which is preliminary data.</text>
</comment>
<feature type="region of interest" description="Disordered" evidence="1">
    <location>
        <begin position="42"/>
        <end position="76"/>
    </location>
</feature>
<accession>A0A482X208</accession>
<evidence type="ECO:0000313" key="4">
    <source>
        <dbReference type="Proteomes" id="UP000291343"/>
    </source>
</evidence>
<keyword evidence="2" id="KW-0732">Signal</keyword>
<dbReference type="AlphaFoldDB" id="A0A482X208"/>
<organism evidence="3 4">
    <name type="scientific">Laodelphax striatellus</name>
    <name type="common">Small brown planthopper</name>
    <name type="synonym">Delphax striatella</name>
    <dbReference type="NCBI Taxonomy" id="195883"/>
    <lineage>
        <taxon>Eukaryota</taxon>
        <taxon>Metazoa</taxon>
        <taxon>Ecdysozoa</taxon>
        <taxon>Arthropoda</taxon>
        <taxon>Hexapoda</taxon>
        <taxon>Insecta</taxon>
        <taxon>Pterygota</taxon>
        <taxon>Neoptera</taxon>
        <taxon>Paraneoptera</taxon>
        <taxon>Hemiptera</taxon>
        <taxon>Auchenorrhyncha</taxon>
        <taxon>Fulgoroidea</taxon>
        <taxon>Delphacidae</taxon>
        <taxon>Criomorphinae</taxon>
        <taxon>Laodelphax</taxon>
    </lineage>
</organism>
<feature type="compositionally biased region" description="Polar residues" evidence="1">
    <location>
        <begin position="65"/>
        <end position="76"/>
    </location>
</feature>
<keyword evidence="4" id="KW-1185">Reference proteome</keyword>
<sequence>MRHCTCWPHWTRWWHATICRTPLRTHLRCPLRLSLSCVTTTTRLPPPPPPPLPPTPARISARSLGKNTGNLWMQDL</sequence>
<evidence type="ECO:0000313" key="3">
    <source>
        <dbReference type="EMBL" id="RZF39917.1"/>
    </source>
</evidence>
<dbReference type="InParanoid" id="A0A482X208"/>
<feature type="signal peptide" evidence="2">
    <location>
        <begin position="1"/>
        <end position="19"/>
    </location>
</feature>
<feature type="compositionally biased region" description="Pro residues" evidence="1">
    <location>
        <begin position="44"/>
        <end position="56"/>
    </location>
</feature>
<name>A0A482X208_LAOST</name>
<gene>
    <name evidence="3" type="ORF">LSTR_LSTR016323</name>
</gene>
<evidence type="ECO:0000256" key="1">
    <source>
        <dbReference type="SAM" id="MobiDB-lite"/>
    </source>
</evidence>
<feature type="chain" id="PRO_5019749221" evidence="2">
    <location>
        <begin position="20"/>
        <end position="76"/>
    </location>
</feature>
<reference evidence="3 4" key="1">
    <citation type="journal article" date="2017" name="Gigascience">
        <title>Genome sequence of the small brown planthopper, Laodelphax striatellus.</title>
        <authorList>
            <person name="Zhu J."/>
            <person name="Jiang F."/>
            <person name="Wang X."/>
            <person name="Yang P."/>
            <person name="Bao Y."/>
            <person name="Zhao W."/>
            <person name="Wang W."/>
            <person name="Lu H."/>
            <person name="Wang Q."/>
            <person name="Cui N."/>
            <person name="Li J."/>
            <person name="Chen X."/>
            <person name="Luo L."/>
            <person name="Yu J."/>
            <person name="Kang L."/>
            <person name="Cui F."/>
        </authorList>
    </citation>
    <scope>NUCLEOTIDE SEQUENCE [LARGE SCALE GENOMIC DNA]</scope>
    <source>
        <strain evidence="3">Lst14</strain>
    </source>
</reference>
<evidence type="ECO:0000256" key="2">
    <source>
        <dbReference type="SAM" id="SignalP"/>
    </source>
</evidence>
<dbReference type="EMBL" id="QKKF02019435">
    <property type="protein sequence ID" value="RZF39917.1"/>
    <property type="molecule type" value="Genomic_DNA"/>
</dbReference>
<protein>
    <submittedName>
        <fullName evidence="3">Uncharacterized protein</fullName>
    </submittedName>
</protein>
<dbReference type="Proteomes" id="UP000291343">
    <property type="component" value="Unassembled WGS sequence"/>
</dbReference>
<proteinExistence type="predicted"/>